<feature type="transmembrane region" description="Helical" evidence="1">
    <location>
        <begin position="12"/>
        <end position="30"/>
    </location>
</feature>
<accession>A0ABU1NEU3</accession>
<dbReference type="EMBL" id="JAVDRF010000005">
    <property type="protein sequence ID" value="MDR6536982.1"/>
    <property type="molecule type" value="Genomic_DNA"/>
</dbReference>
<proteinExistence type="predicted"/>
<name>A0ABU1NEU3_9BURK</name>
<sequence>MNWNLGLRRLSAVVWSVVGFFGLLLVQLVWHVQEEAVSFLVGVVVVVSIAVAMHRVTSWVINGFTSYH</sequence>
<dbReference type="RefSeq" id="WP_309902500.1">
    <property type="nucleotide sequence ID" value="NZ_JAVDRF010000005.1"/>
</dbReference>
<keyword evidence="1" id="KW-0812">Transmembrane</keyword>
<evidence type="ECO:0000313" key="2">
    <source>
        <dbReference type="EMBL" id="MDR6536982.1"/>
    </source>
</evidence>
<reference evidence="2 3" key="1">
    <citation type="submission" date="2023-07" db="EMBL/GenBank/DDBJ databases">
        <title>Sorghum-associated microbial communities from plants grown in Nebraska, USA.</title>
        <authorList>
            <person name="Schachtman D."/>
        </authorList>
    </citation>
    <scope>NUCLEOTIDE SEQUENCE [LARGE SCALE GENOMIC DNA]</scope>
    <source>
        <strain evidence="2 3">DS1781</strain>
    </source>
</reference>
<keyword evidence="1" id="KW-0472">Membrane</keyword>
<comment type="caution">
    <text evidence="2">The sequence shown here is derived from an EMBL/GenBank/DDBJ whole genome shotgun (WGS) entry which is preliminary data.</text>
</comment>
<organism evidence="2 3">
    <name type="scientific">Variovorax soli</name>
    <dbReference type="NCBI Taxonomy" id="376815"/>
    <lineage>
        <taxon>Bacteria</taxon>
        <taxon>Pseudomonadati</taxon>
        <taxon>Pseudomonadota</taxon>
        <taxon>Betaproteobacteria</taxon>
        <taxon>Burkholderiales</taxon>
        <taxon>Comamonadaceae</taxon>
        <taxon>Variovorax</taxon>
    </lineage>
</organism>
<feature type="transmembrane region" description="Helical" evidence="1">
    <location>
        <begin position="36"/>
        <end position="53"/>
    </location>
</feature>
<keyword evidence="1" id="KW-1133">Transmembrane helix</keyword>
<protein>
    <submittedName>
        <fullName evidence="2">Type III secretory pathway component EscS</fullName>
    </submittedName>
</protein>
<dbReference type="Proteomes" id="UP001184230">
    <property type="component" value="Unassembled WGS sequence"/>
</dbReference>
<gene>
    <name evidence="2" type="ORF">J2739_002755</name>
</gene>
<keyword evidence="3" id="KW-1185">Reference proteome</keyword>
<evidence type="ECO:0000313" key="3">
    <source>
        <dbReference type="Proteomes" id="UP001184230"/>
    </source>
</evidence>
<evidence type="ECO:0000256" key="1">
    <source>
        <dbReference type="SAM" id="Phobius"/>
    </source>
</evidence>